<dbReference type="RefSeq" id="WP_043682807.1">
    <property type="nucleotide sequence ID" value="NZ_BDCI01000056.1"/>
</dbReference>
<keyword evidence="2" id="KW-1185">Reference proteome</keyword>
<name>A0ABR4Z2W3_9NOCA</name>
<dbReference type="Proteomes" id="UP000031364">
    <property type="component" value="Unassembled WGS sequence"/>
</dbReference>
<evidence type="ECO:0000313" key="2">
    <source>
        <dbReference type="Proteomes" id="UP000031364"/>
    </source>
</evidence>
<protein>
    <submittedName>
        <fullName evidence="1">Uncharacterized protein</fullName>
    </submittedName>
</protein>
<comment type="caution">
    <text evidence="1">The sequence shown here is derived from an EMBL/GenBank/DDBJ whole genome shotgun (WGS) entry which is preliminary data.</text>
</comment>
<dbReference type="EMBL" id="JNFP01000100">
    <property type="protein sequence ID" value="KIA59623.1"/>
    <property type="molecule type" value="Genomic_DNA"/>
</dbReference>
<organism evidence="1 2">
    <name type="scientific">Nocardia vulneris</name>
    <dbReference type="NCBI Taxonomy" id="1141657"/>
    <lineage>
        <taxon>Bacteria</taxon>
        <taxon>Bacillati</taxon>
        <taxon>Actinomycetota</taxon>
        <taxon>Actinomycetes</taxon>
        <taxon>Mycobacteriales</taxon>
        <taxon>Nocardiaceae</taxon>
        <taxon>Nocardia</taxon>
    </lineage>
</organism>
<evidence type="ECO:0000313" key="1">
    <source>
        <dbReference type="EMBL" id="KIA59623.1"/>
    </source>
</evidence>
<gene>
    <name evidence="1" type="ORF">FG87_41785</name>
</gene>
<accession>A0ABR4Z2W3</accession>
<sequence length="61" mass="6582">MAIEVHNPEYEESIVFESAVGVRTEADYNNLEVVDAEGGIIAVYAGGHWSSALVLTDRDDG</sequence>
<proteinExistence type="predicted"/>
<reference evidence="1 2" key="1">
    <citation type="journal article" date="2014" name="Int. J. Syst. Evol. Microbiol.">
        <title>Nocardia vulneris sp. nov., isolated from wounds of human patients in North America.</title>
        <authorList>
            <person name="Lasker B.A."/>
            <person name="Bell M."/>
            <person name="Klenk H.P."/>
            <person name="Sproer C."/>
            <person name="Schumann C."/>
            <person name="Schumann P."/>
            <person name="Brown J.M."/>
        </authorList>
    </citation>
    <scope>NUCLEOTIDE SEQUENCE [LARGE SCALE GENOMIC DNA]</scope>
    <source>
        <strain evidence="1 2">W9851</strain>
    </source>
</reference>